<organism evidence="1 2">
    <name type="scientific">Aspergillus avenaceus</name>
    <dbReference type="NCBI Taxonomy" id="36643"/>
    <lineage>
        <taxon>Eukaryota</taxon>
        <taxon>Fungi</taxon>
        <taxon>Dikarya</taxon>
        <taxon>Ascomycota</taxon>
        <taxon>Pezizomycotina</taxon>
        <taxon>Eurotiomycetes</taxon>
        <taxon>Eurotiomycetidae</taxon>
        <taxon>Eurotiales</taxon>
        <taxon>Aspergillaceae</taxon>
        <taxon>Aspergillus</taxon>
        <taxon>Aspergillus subgen. Circumdati</taxon>
    </lineage>
</organism>
<proteinExistence type="predicted"/>
<dbReference type="AlphaFoldDB" id="A0A5N6TZB0"/>
<gene>
    <name evidence="1" type="ORF">BDV25DRAFT_138923</name>
</gene>
<accession>A0A5N6TZB0</accession>
<name>A0A5N6TZB0_ASPAV</name>
<evidence type="ECO:0000313" key="2">
    <source>
        <dbReference type="Proteomes" id="UP000325780"/>
    </source>
</evidence>
<sequence length="140" mass="15985">MESPMRVVVYVCVTDIEGNPQQRHITLGNALCENIWSSRGFRAALLPTGYDHVHIPPDFDAAKPVKRWFIFDLNVRGELSADYVVSQVPHQVYLASRQGDKWAFIRRQQWVDSAKLRAKSFTWGGKLEQKVVAGMRDSLI</sequence>
<evidence type="ECO:0000313" key="1">
    <source>
        <dbReference type="EMBL" id="KAE8151401.1"/>
    </source>
</evidence>
<reference evidence="1 2" key="1">
    <citation type="submission" date="2019-04" db="EMBL/GenBank/DDBJ databases">
        <title>Friends and foes A comparative genomics study of 23 Aspergillus species from section Flavi.</title>
        <authorList>
            <consortium name="DOE Joint Genome Institute"/>
            <person name="Kjaerbolling I."/>
            <person name="Vesth T."/>
            <person name="Frisvad J.C."/>
            <person name="Nybo J.L."/>
            <person name="Theobald S."/>
            <person name="Kildgaard S."/>
            <person name="Isbrandt T."/>
            <person name="Kuo A."/>
            <person name="Sato A."/>
            <person name="Lyhne E.K."/>
            <person name="Kogle M.E."/>
            <person name="Wiebenga A."/>
            <person name="Kun R.S."/>
            <person name="Lubbers R.J."/>
            <person name="Makela M.R."/>
            <person name="Barry K."/>
            <person name="Chovatia M."/>
            <person name="Clum A."/>
            <person name="Daum C."/>
            <person name="Haridas S."/>
            <person name="He G."/>
            <person name="LaButti K."/>
            <person name="Lipzen A."/>
            <person name="Mondo S."/>
            <person name="Riley R."/>
            <person name="Salamov A."/>
            <person name="Simmons B.A."/>
            <person name="Magnuson J.K."/>
            <person name="Henrissat B."/>
            <person name="Mortensen U.H."/>
            <person name="Larsen T.O."/>
            <person name="Devries R.P."/>
            <person name="Grigoriev I.V."/>
            <person name="Machida M."/>
            <person name="Baker S.E."/>
            <person name="Andersen M.R."/>
        </authorList>
    </citation>
    <scope>NUCLEOTIDE SEQUENCE [LARGE SCALE GENOMIC DNA]</scope>
    <source>
        <strain evidence="1 2">IBT 18842</strain>
    </source>
</reference>
<dbReference type="EMBL" id="ML742072">
    <property type="protein sequence ID" value="KAE8151401.1"/>
    <property type="molecule type" value="Genomic_DNA"/>
</dbReference>
<dbReference type="OrthoDB" id="4297596at2759"/>
<protein>
    <submittedName>
        <fullName evidence="1">Uncharacterized protein</fullName>
    </submittedName>
</protein>
<dbReference type="Proteomes" id="UP000325780">
    <property type="component" value="Unassembled WGS sequence"/>
</dbReference>
<keyword evidence="2" id="KW-1185">Reference proteome</keyword>